<dbReference type="AlphaFoldDB" id="A0A7H4M694"/>
<gene>
    <name evidence="1" type="ORF">NCTC11694_05209</name>
</gene>
<sequence length="127" mass="14401">MLRGVGEGVQRGFYRHVVPTGANFFQRGDLFVAHLDVVDLQYRRFIFFFQLVLIDADDDALALVDQRLFAGGGLFDHPFRQSGLDRLRHSARVVDLLHNGSRLLNDLIGQRFEVVRSGQRVYGAADL</sequence>
<name>A0A7H4M694_9ENTR</name>
<protein>
    <submittedName>
        <fullName evidence="1">Uncharacterized protein</fullName>
    </submittedName>
</protein>
<dbReference type="Proteomes" id="UP000255050">
    <property type="component" value="Unassembled WGS sequence"/>
</dbReference>
<evidence type="ECO:0000313" key="1">
    <source>
        <dbReference type="EMBL" id="STR43920.1"/>
    </source>
</evidence>
<dbReference type="EMBL" id="UGJR01000002">
    <property type="protein sequence ID" value="STR43920.1"/>
    <property type="molecule type" value="Genomic_DNA"/>
</dbReference>
<evidence type="ECO:0000313" key="2">
    <source>
        <dbReference type="Proteomes" id="UP000255050"/>
    </source>
</evidence>
<reference evidence="1 2" key="1">
    <citation type="submission" date="2018-06" db="EMBL/GenBank/DDBJ databases">
        <authorList>
            <consortium name="Pathogen Informatics"/>
            <person name="Doyle S."/>
        </authorList>
    </citation>
    <scope>NUCLEOTIDE SEQUENCE [LARGE SCALE GENOMIC DNA]</scope>
    <source>
        <strain evidence="1 2">NCTC11694</strain>
    </source>
</reference>
<comment type="caution">
    <text evidence="1">The sequence shown here is derived from an EMBL/GenBank/DDBJ whole genome shotgun (WGS) entry which is preliminary data.</text>
</comment>
<organism evidence="1 2">
    <name type="scientific">Klebsiella michiganensis</name>
    <dbReference type="NCBI Taxonomy" id="1134687"/>
    <lineage>
        <taxon>Bacteria</taxon>
        <taxon>Pseudomonadati</taxon>
        <taxon>Pseudomonadota</taxon>
        <taxon>Gammaproteobacteria</taxon>
        <taxon>Enterobacterales</taxon>
        <taxon>Enterobacteriaceae</taxon>
        <taxon>Klebsiella/Raoultella group</taxon>
        <taxon>Klebsiella</taxon>
    </lineage>
</organism>
<accession>A0A7H4M694</accession>
<proteinExistence type="predicted"/>